<evidence type="ECO:0000313" key="2">
    <source>
        <dbReference type="EMBL" id="HJA07944.1"/>
    </source>
</evidence>
<name>A0A9D2HCG1_9BACT</name>
<evidence type="ECO:0000256" key="1">
    <source>
        <dbReference type="SAM" id="Phobius"/>
    </source>
</evidence>
<dbReference type="Proteomes" id="UP000824225">
    <property type="component" value="Unassembled WGS sequence"/>
</dbReference>
<evidence type="ECO:0000313" key="3">
    <source>
        <dbReference type="Proteomes" id="UP000824225"/>
    </source>
</evidence>
<sequence>MKWITHQAVAVGAAFSLGLPAAGVGAAWAGAVLPDVLDQKRAALARDRRRAFNRIHRGTTHWFGWWLAVWALGMSGALPEAAAYTAAGLGFGALSHVALDACTTAGVPLVPWSRRGKWSLGLCRTGGLGEYVFLALAGALFWVLERRELMDLAREYGGWWPL</sequence>
<keyword evidence="1" id="KW-0472">Membrane</keyword>
<reference evidence="2" key="1">
    <citation type="journal article" date="2021" name="PeerJ">
        <title>Extensive microbial diversity within the chicken gut microbiome revealed by metagenomics and culture.</title>
        <authorList>
            <person name="Gilroy R."/>
            <person name="Ravi A."/>
            <person name="Getino M."/>
            <person name="Pursley I."/>
            <person name="Horton D.L."/>
            <person name="Alikhan N.F."/>
            <person name="Baker D."/>
            <person name="Gharbi K."/>
            <person name="Hall N."/>
            <person name="Watson M."/>
            <person name="Adriaenssens E.M."/>
            <person name="Foster-Nyarko E."/>
            <person name="Jarju S."/>
            <person name="Secka A."/>
            <person name="Antonio M."/>
            <person name="Oren A."/>
            <person name="Chaudhuri R.R."/>
            <person name="La Ragione R."/>
            <person name="Hildebrand F."/>
            <person name="Pallen M.J."/>
        </authorList>
    </citation>
    <scope>NUCLEOTIDE SEQUENCE</scope>
    <source>
        <strain evidence="2">CHK186-16707</strain>
    </source>
</reference>
<feature type="transmembrane region" description="Helical" evidence="1">
    <location>
        <begin position="127"/>
        <end position="144"/>
    </location>
</feature>
<dbReference type="InterPro" id="IPR007404">
    <property type="entry name" value="YdjM-like"/>
</dbReference>
<dbReference type="AlphaFoldDB" id="A0A9D2HCG1"/>
<keyword evidence="2" id="KW-0378">Hydrolase</keyword>
<protein>
    <submittedName>
        <fullName evidence="2">Metal-dependent hydrolase</fullName>
    </submittedName>
</protein>
<dbReference type="EMBL" id="DXAN01000003">
    <property type="protein sequence ID" value="HJA07944.1"/>
    <property type="molecule type" value="Genomic_DNA"/>
</dbReference>
<keyword evidence="1" id="KW-0812">Transmembrane</keyword>
<proteinExistence type="predicted"/>
<accession>A0A9D2HCG1</accession>
<feature type="transmembrane region" description="Helical" evidence="1">
    <location>
        <begin position="62"/>
        <end position="79"/>
    </location>
</feature>
<gene>
    <name evidence="2" type="ORF">H9962_01960</name>
</gene>
<keyword evidence="1" id="KW-1133">Transmembrane helix</keyword>
<comment type="caution">
    <text evidence="2">The sequence shown here is derived from an EMBL/GenBank/DDBJ whole genome shotgun (WGS) entry which is preliminary data.</text>
</comment>
<reference evidence="2" key="2">
    <citation type="submission" date="2021-04" db="EMBL/GenBank/DDBJ databases">
        <authorList>
            <person name="Gilroy R."/>
        </authorList>
    </citation>
    <scope>NUCLEOTIDE SEQUENCE</scope>
    <source>
        <strain evidence="2">CHK186-16707</strain>
    </source>
</reference>
<dbReference type="GO" id="GO:0016787">
    <property type="term" value="F:hydrolase activity"/>
    <property type="evidence" value="ECO:0007669"/>
    <property type="project" value="UniProtKB-KW"/>
</dbReference>
<dbReference type="Pfam" id="PF04307">
    <property type="entry name" value="YdjM"/>
    <property type="match status" value="1"/>
</dbReference>
<organism evidence="2 3">
    <name type="scientific">Candidatus Mailhella merdigallinarum</name>
    <dbReference type="NCBI Taxonomy" id="2838658"/>
    <lineage>
        <taxon>Bacteria</taxon>
        <taxon>Pseudomonadati</taxon>
        <taxon>Thermodesulfobacteriota</taxon>
        <taxon>Desulfovibrionia</taxon>
        <taxon>Desulfovibrionales</taxon>
        <taxon>Desulfovibrionaceae</taxon>
        <taxon>Mailhella</taxon>
    </lineage>
</organism>